<dbReference type="InterPro" id="IPR037923">
    <property type="entry name" value="HTH-like"/>
</dbReference>
<name>A0A3Z6QTT7_SALEB</name>
<dbReference type="GO" id="GO:0043565">
    <property type="term" value="F:sequence-specific DNA binding"/>
    <property type="evidence" value="ECO:0007669"/>
    <property type="project" value="InterPro"/>
</dbReference>
<dbReference type="Proteomes" id="UP000839708">
    <property type="component" value="Unassembled WGS sequence"/>
</dbReference>
<dbReference type="SUPFAM" id="SSF51215">
    <property type="entry name" value="Regulatory protein AraC"/>
    <property type="match status" value="1"/>
</dbReference>
<evidence type="ECO:0000259" key="4">
    <source>
        <dbReference type="PROSITE" id="PS01124"/>
    </source>
</evidence>
<gene>
    <name evidence="5" type="ORF">D6K54_27185</name>
    <name evidence="7" type="ORF">D6S17_26490</name>
    <name evidence="6" type="ORF">DOV67_25245</name>
    <name evidence="8" type="ORF">EZX71_26825</name>
</gene>
<dbReference type="SUPFAM" id="SSF46689">
    <property type="entry name" value="Homeodomain-like"/>
    <property type="match status" value="2"/>
</dbReference>
<dbReference type="PROSITE" id="PS01124">
    <property type="entry name" value="HTH_ARAC_FAMILY_2"/>
    <property type="match status" value="1"/>
</dbReference>
<organism evidence="5">
    <name type="scientific">Salmonella enterica subsp. enterica serovar Java</name>
    <dbReference type="NCBI Taxonomy" id="224729"/>
    <lineage>
        <taxon>Bacteria</taxon>
        <taxon>Pseudomonadati</taxon>
        <taxon>Pseudomonadota</taxon>
        <taxon>Gammaproteobacteria</taxon>
        <taxon>Enterobacterales</taxon>
        <taxon>Enterobacteriaceae</taxon>
        <taxon>Salmonella</taxon>
    </lineage>
</organism>
<dbReference type="PANTHER" id="PTHR46796">
    <property type="entry name" value="HTH-TYPE TRANSCRIPTIONAL ACTIVATOR RHAS-RELATED"/>
    <property type="match status" value="1"/>
</dbReference>
<evidence type="ECO:0000313" key="6">
    <source>
        <dbReference type="EMBL" id="EBR8574794.1"/>
    </source>
</evidence>
<evidence type="ECO:0000313" key="5">
    <source>
        <dbReference type="EMBL" id="EAC0790346.1"/>
    </source>
</evidence>
<dbReference type="EMBL" id="AAKVUB010000062">
    <property type="protein sequence ID" value="ECW2471489.1"/>
    <property type="molecule type" value="Genomic_DNA"/>
</dbReference>
<dbReference type="Proteomes" id="UP000839733">
    <property type="component" value="Unassembled WGS sequence"/>
</dbReference>
<proteinExistence type="predicted"/>
<dbReference type="InterPro" id="IPR050204">
    <property type="entry name" value="AraC_XylS_family_regulators"/>
</dbReference>
<evidence type="ECO:0000256" key="1">
    <source>
        <dbReference type="ARBA" id="ARBA00023015"/>
    </source>
</evidence>
<dbReference type="Gene3D" id="1.10.10.60">
    <property type="entry name" value="Homeodomain-like"/>
    <property type="match status" value="2"/>
</dbReference>
<dbReference type="EMBL" id="AAAGSE010000077">
    <property type="protein sequence ID" value="EAC0790346.1"/>
    <property type="molecule type" value="Genomic_DNA"/>
</dbReference>
<dbReference type="SMART" id="SM00342">
    <property type="entry name" value="HTH_ARAC"/>
    <property type="match status" value="1"/>
</dbReference>
<sequence>MQSRRDNIRLWSDNGLHGGMEILRASCYEHSYPPHFHDEFVMAAFARGAQRNRICRQQGIASAGTVMIIMPGEVHTGEAVRRNEGWDYCAFYPSQKLVNDVAESVLKGRGSINFGTESMRYAPLIARCMLHAARMLDDSHDPLEKECVMYQILNILTGHYGERTVKGARHALMRADIRNAIEFLHSAYHQKLSVKDIAAVAGLSEFYFMRTFQSMTGLSVHQYLTQIRLVRAKGLLSQGQSSAQVASNVGFFDQSHLIKHFRAYFGTTPGLFSSSSV</sequence>
<dbReference type="PANTHER" id="PTHR46796:SF2">
    <property type="entry name" value="TRANSCRIPTIONAL REGULATORY PROTEIN"/>
    <property type="match status" value="1"/>
</dbReference>
<evidence type="ECO:0000313" key="7">
    <source>
        <dbReference type="EMBL" id="EBY8645022.1"/>
    </source>
</evidence>
<dbReference type="InterPro" id="IPR003313">
    <property type="entry name" value="AraC-bd"/>
</dbReference>
<dbReference type="EMBL" id="AAGTQF010000109">
    <property type="protein sequence ID" value="EBR8574794.1"/>
    <property type="molecule type" value="Genomic_DNA"/>
</dbReference>
<dbReference type="InterPro" id="IPR009057">
    <property type="entry name" value="Homeodomain-like_sf"/>
</dbReference>
<dbReference type="InterPro" id="IPR018060">
    <property type="entry name" value="HTH_AraC"/>
</dbReference>
<comment type="caution">
    <text evidence="5">The sequence shown here is derived from an EMBL/GenBank/DDBJ whole genome shotgun (WGS) entry which is preliminary data.</text>
</comment>
<keyword evidence="3" id="KW-0804">Transcription</keyword>
<evidence type="ECO:0000256" key="2">
    <source>
        <dbReference type="ARBA" id="ARBA00023125"/>
    </source>
</evidence>
<dbReference type="Pfam" id="PF02311">
    <property type="entry name" value="AraC_binding"/>
    <property type="match status" value="1"/>
</dbReference>
<keyword evidence="2" id="KW-0238">DNA-binding</keyword>
<dbReference type="GO" id="GO:0003700">
    <property type="term" value="F:DNA-binding transcription factor activity"/>
    <property type="evidence" value="ECO:0007669"/>
    <property type="project" value="InterPro"/>
</dbReference>
<dbReference type="Proteomes" id="UP000839631">
    <property type="component" value="Unassembled WGS sequence"/>
</dbReference>
<evidence type="ECO:0000313" key="8">
    <source>
        <dbReference type="EMBL" id="ECW2471489.1"/>
    </source>
</evidence>
<keyword evidence="1" id="KW-0805">Transcription regulation</keyword>
<dbReference type="AlphaFoldDB" id="A0A3Z6QTT7"/>
<dbReference type="EMBL" id="AAHPHN010000079">
    <property type="protein sequence ID" value="EBY8645022.1"/>
    <property type="molecule type" value="Genomic_DNA"/>
</dbReference>
<reference evidence="5" key="1">
    <citation type="submission" date="2018-09" db="EMBL/GenBank/DDBJ databases">
        <authorList>
            <person name="Ashton P.M."/>
            <person name="Dallman T."/>
            <person name="Nair S."/>
            <person name="De Pinna E."/>
            <person name="Peters T."/>
            <person name="Grant K."/>
        </authorList>
    </citation>
    <scope>NUCLEOTIDE SEQUENCE [LARGE SCALE GENOMIC DNA]</scope>
    <source>
        <strain evidence="7">140692</strain>
        <strain evidence="8">367309</strain>
        <strain evidence="5">412099</strain>
        <strain evidence="6">498895</strain>
    </source>
</reference>
<dbReference type="Pfam" id="PF12833">
    <property type="entry name" value="HTH_18"/>
    <property type="match status" value="1"/>
</dbReference>
<protein>
    <submittedName>
        <fullName evidence="5">AraC family transcriptional regulator</fullName>
    </submittedName>
</protein>
<feature type="domain" description="HTH araC/xylS-type" evidence="4">
    <location>
        <begin position="178"/>
        <end position="275"/>
    </location>
</feature>
<accession>A0A3Z6QTT7</accession>
<evidence type="ECO:0000256" key="3">
    <source>
        <dbReference type="ARBA" id="ARBA00023163"/>
    </source>
</evidence>